<comment type="similarity">
    <text evidence="2 6">Belongs to the FKBP-type PPIase family.</text>
</comment>
<dbReference type="InterPro" id="IPR001179">
    <property type="entry name" value="PPIase_FKBP_dom"/>
</dbReference>
<comment type="catalytic activity">
    <reaction evidence="1 5 6">
        <text>[protein]-peptidylproline (omega=180) = [protein]-peptidylproline (omega=0)</text>
        <dbReference type="Rhea" id="RHEA:16237"/>
        <dbReference type="Rhea" id="RHEA-COMP:10747"/>
        <dbReference type="Rhea" id="RHEA-COMP:10748"/>
        <dbReference type="ChEBI" id="CHEBI:83833"/>
        <dbReference type="ChEBI" id="CHEBI:83834"/>
        <dbReference type="EC" id="5.2.1.8"/>
    </reaction>
</comment>
<dbReference type="EC" id="5.2.1.8" evidence="6"/>
<keyword evidence="7" id="KW-0175">Coiled coil</keyword>
<dbReference type="SUPFAM" id="SSF54534">
    <property type="entry name" value="FKBP-like"/>
    <property type="match status" value="1"/>
</dbReference>
<feature type="signal peptide" evidence="8">
    <location>
        <begin position="1"/>
        <end position="19"/>
    </location>
</feature>
<evidence type="ECO:0000256" key="7">
    <source>
        <dbReference type="SAM" id="Coils"/>
    </source>
</evidence>
<dbReference type="Pfam" id="PF01346">
    <property type="entry name" value="FKBP_N"/>
    <property type="match status" value="1"/>
</dbReference>
<evidence type="ECO:0000256" key="4">
    <source>
        <dbReference type="ARBA" id="ARBA00023235"/>
    </source>
</evidence>
<dbReference type="InterPro" id="IPR046357">
    <property type="entry name" value="PPIase_dom_sf"/>
</dbReference>
<feature type="coiled-coil region" evidence="7">
    <location>
        <begin position="149"/>
        <end position="179"/>
    </location>
</feature>
<dbReference type="Proteomes" id="UP001205603">
    <property type="component" value="Unassembled WGS sequence"/>
</dbReference>
<evidence type="ECO:0000256" key="5">
    <source>
        <dbReference type="PROSITE-ProRule" id="PRU00277"/>
    </source>
</evidence>
<dbReference type="PANTHER" id="PTHR43811">
    <property type="entry name" value="FKBP-TYPE PEPTIDYL-PROLYL CIS-TRANS ISOMERASE FKPA"/>
    <property type="match status" value="1"/>
</dbReference>
<comment type="caution">
    <text evidence="10">The sequence shown here is derived from an EMBL/GenBank/DDBJ whole genome shotgun (WGS) entry which is preliminary data.</text>
</comment>
<evidence type="ECO:0000256" key="6">
    <source>
        <dbReference type="RuleBase" id="RU003915"/>
    </source>
</evidence>
<organism evidence="10 11">
    <name type="scientific">Coprobacter tertius</name>
    <dbReference type="NCBI Taxonomy" id="2944915"/>
    <lineage>
        <taxon>Bacteria</taxon>
        <taxon>Pseudomonadati</taxon>
        <taxon>Bacteroidota</taxon>
        <taxon>Bacteroidia</taxon>
        <taxon>Bacteroidales</taxon>
        <taxon>Barnesiellaceae</taxon>
        <taxon>Coprobacter</taxon>
    </lineage>
</organism>
<accession>A0ABT1MDL0</accession>
<proteinExistence type="inferred from homology"/>
<keyword evidence="3 5" id="KW-0697">Rotamase</keyword>
<dbReference type="InterPro" id="IPR036944">
    <property type="entry name" value="PPIase_FKBP_N_sf"/>
</dbReference>
<feature type="domain" description="PPIase FKBP-type" evidence="9">
    <location>
        <begin position="205"/>
        <end position="291"/>
    </location>
</feature>
<dbReference type="EMBL" id="JANDHW010000001">
    <property type="protein sequence ID" value="MCP9610723.1"/>
    <property type="molecule type" value="Genomic_DNA"/>
</dbReference>
<keyword evidence="11" id="KW-1185">Reference proteome</keyword>
<dbReference type="Pfam" id="PF00254">
    <property type="entry name" value="FKBP_C"/>
    <property type="match status" value="1"/>
</dbReference>
<name>A0ABT1MDL0_9BACT</name>
<evidence type="ECO:0000313" key="10">
    <source>
        <dbReference type="EMBL" id="MCP9610723.1"/>
    </source>
</evidence>
<feature type="chain" id="PRO_5045446224" description="Peptidyl-prolyl cis-trans isomerase" evidence="8">
    <location>
        <begin position="20"/>
        <end position="299"/>
    </location>
</feature>
<keyword evidence="4 5" id="KW-0413">Isomerase</keyword>
<dbReference type="InterPro" id="IPR000774">
    <property type="entry name" value="PPIase_FKBP_N"/>
</dbReference>
<evidence type="ECO:0000313" key="11">
    <source>
        <dbReference type="Proteomes" id="UP001205603"/>
    </source>
</evidence>
<evidence type="ECO:0000256" key="8">
    <source>
        <dbReference type="SAM" id="SignalP"/>
    </source>
</evidence>
<gene>
    <name evidence="10" type="ORF">NMU02_01265</name>
</gene>
<sequence length="299" mass="33538">MKHLITIICCLLVILPATAKKRKAKQPKIQKVELKTEADSLAYTFGVVNGHDISNMLKRQDKKIEVNDLIKGIDKTFYTDSTRFSYELGLQMGFAMKQQFEKMDKDSIVVNKNMFLPALYAALLGKETLISKNDAETKIDQFGQEQRKRMNQKAEARKMKEAKENLEAGKRFLAKKEQEPGIYKTASGLLYKVLREGDGVKITPDCKVKVNYIGSLAGGKQFDSSYSRNEPAIFGVTDVIKGWSEGLQLMSKGGKYILYVPSELAYGERGAGSDIGPNSALKFEIEIIDVICPNREDKE</sequence>
<evidence type="ECO:0000256" key="3">
    <source>
        <dbReference type="ARBA" id="ARBA00023110"/>
    </source>
</evidence>
<evidence type="ECO:0000256" key="1">
    <source>
        <dbReference type="ARBA" id="ARBA00000971"/>
    </source>
</evidence>
<dbReference type="RefSeq" id="WP_255025287.1">
    <property type="nucleotide sequence ID" value="NZ_JANDHW010000001.1"/>
</dbReference>
<evidence type="ECO:0000259" key="9">
    <source>
        <dbReference type="PROSITE" id="PS50059"/>
    </source>
</evidence>
<dbReference type="GO" id="GO:0016853">
    <property type="term" value="F:isomerase activity"/>
    <property type="evidence" value="ECO:0007669"/>
    <property type="project" value="UniProtKB-KW"/>
</dbReference>
<evidence type="ECO:0000256" key="2">
    <source>
        <dbReference type="ARBA" id="ARBA00006577"/>
    </source>
</evidence>
<keyword evidence="8" id="KW-0732">Signal</keyword>
<protein>
    <recommendedName>
        <fullName evidence="6">Peptidyl-prolyl cis-trans isomerase</fullName>
        <ecNumber evidence="6">5.2.1.8</ecNumber>
    </recommendedName>
</protein>
<dbReference type="PROSITE" id="PS50059">
    <property type="entry name" value="FKBP_PPIASE"/>
    <property type="match status" value="1"/>
</dbReference>
<dbReference type="Gene3D" id="3.10.50.40">
    <property type="match status" value="1"/>
</dbReference>
<reference evidence="10 11" key="1">
    <citation type="submission" date="2022-07" db="EMBL/GenBank/DDBJ databases">
        <title>Fecal culturing of patients with breast cancer.</title>
        <authorList>
            <person name="Teng N.M.Y."/>
            <person name="Kiu R."/>
            <person name="Evans R."/>
            <person name="Baker D.J."/>
            <person name="Zenner C."/>
            <person name="Robinson S.D."/>
            <person name="Hall L.J."/>
        </authorList>
    </citation>
    <scope>NUCLEOTIDE SEQUENCE [LARGE SCALE GENOMIC DNA]</scope>
    <source>
        <strain evidence="10 11">LH1063</strain>
    </source>
</reference>
<dbReference type="Gene3D" id="1.10.287.460">
    <property type="entry name" value="Peptidyl-prolyl cis-trans isomerase, FKBP-type, N-terminal domain"/>
    <property type="match status" value="2"/>
</dbReference>
<dbReference type="PANTHER" id="PTHR43811:SF19">
    <property type="entry name" value="39 KDA FK506-BINDING NUCLEAR PROTEIN"/>
    <property type="match status" value="1"/>
</dbReference>